<dbReference type="AlphaFoldDB" id="A0AA35WGY0"/>
<dbReference type="EMBL" id="CASHTH010001860">
    <property type="protein sequence ID" value="CAI8020978.1"/>
    <property type="molecule type" value="Genomic_DNA"/>
</dbReference>
<reference evidence="2" key="1">
    <citation type="submission" date="2023-03" db="EMBL/GenBank/DDBJ databases">
        <authorList>
            <person name="Steffen K."/>
            <person name="Cardenas P."/>
        </authorList>
    </citation>
    <scope>NUCLEOTIDE SEQUENCE</scope>
</reference>
<protein>
    <submittedName>
        <fullName evidence="2">Uncharacterized protein</fullName>
    </submittedName>
</protein>
<dbReference type="Proteomes" id="UP001174909">
    <property type="component" value="Unassembled WGS sequence"/>
</dbReference>
<evidence type="ECO:0000313" key="2">
    <source>
        <dbReference type="EMBL" id="CAI8020978.1"/>
    </source>
</evidence>
<evidence type="ECO:0000313" key="3">
    <source>
        <dbReference type="Proteomes" id="UP001174909"/>
    </source>
</evidence>
<gene>
    <name evidence="2" type="ORF">GBAR_LOCUS12491</name>
</gene>
<proteinExistence type="predicted"/>
<comment type="caution">
    <text evidence="2">The sequence shown here is derived from an EMBL/GenBank/DDBJ whole genome shotgun (WGS) entry which is preliminary data.</text>
</comment>
<feature type="non-terminal residue" evidence="2">
    <location>
        <position position="1"/>
    </location>
</feature>
<keyword evidence="3" id="KW-1185">Reference proteome</keyword>
<feature type="region of interest" description="Disordered" evidence="1">
    <location>
        <begin position="92"/>
        <end position="118"/>
    </location>
</feature>
<organism evidence="2 3">
    <name type="scientific">Geodia barretti</name>
    <name type="common">Barrett's horny sponge</name>
    <dbReference type="NCBI Taxonomy" id="519541"/>
    <lineage>
        <taxon>Eukaryota</taxon>
        <taxon>Metazoa</taxon>
        <taxon>Porifera</taxon>
        <taxon>Demospongiae</taxon>
        <taxon>Heteroscleromorpha</taxon>
        <taxon>Tetractinellida</taxon>
        <taxon>Astrophorina</taxon>
        <taxon>Geodiidae</taxon>
        <taxon>Geodia</taxon>
    </lineage>
</organism>
<accession>A0AA35WGY0</accession>
<evidence type="ECO:0000256" key="1">
    <source>
        <dbReference type="SAM" id="MobiDB-lite"/>
    </source>
</evidence>
<sequence length="118" mass="12569">MASGRGTTKYKALLVNSDTLSDVLDDDAVAKTKLLRKMRANEWIEPTADLSTDDLVALALNKVETEGGKVFDQFVEFLRNITGLSHIAGKMKEMAGPSSSPQAAALVGADSSQTTDPL</sequence>
<name>A0AA35WGY0_GEOBA</name>